<reference evidence="1" key="1">
    <citation type="submission" date="2021-08" db="EMBL/GenBank/DDBJ databases">
        <title>Complete genome sequence of Chryseobacterium sp strain PS-8.</title>
        <authorList>
            <person name="Das S.K."/>
        </authorList>
    </citation>
    <scope>NUCLEOTIDE SEQUENCE</scope>
    <source>
        <strain evidence="1">PS-8</strain>
    </source>
</reference>
<protein>
    <submittedName>
        <fullName evidence="1">Uncharacterized protein</fullName>
    </submittedName>
</protein>
<proteinExistence type="predicted"/>
<accession>A0ABS9C6E3</accession>
<sequence length="72" mass="8709">MSFLSRLGIQDFKQEVYTKKIPLLWRGGENFREIFDGWFEKFDYKSIVNRQRVNVMALQKFSVKKIHHSLTQ</sequence>
<name>A0ABS9C6E3_9FLAO</name>
<dbReference type="Proteomes" id="UP001430374">
    <property type="component" value="Unassembled WGS sequence"/>
</dbReference>
<gene>
    <name evidence="1" type="ORF">H9Q08_11170</name>
</gene>
<organism evidence="1 2">
    <name type="scientific">Chryseobacterium indicum</name>
    <dbReference type="NCBI Taxonomy" id="2766954"/>
    <lineage>
        <taxon>Bacteria</taxon>
        <taxon>Pseudomonadati</taxon>
        <taxon>Bacteroidota</taxon>
        <taxon>Flavobacteriia</taxon>
        <taxon>Flavobacteriales</taxon>
        <taxon>Weeksellaceae</taxon>
        <taxon>Chryseobacterium group</taxon>
        <taxon>Chryseobacterium</taxon>
    </lineage>
</organism>
<keyword evidence="2" id="KW-1185">Reference proteome</keyword>
<evidence type="ECO:0000313" key="2">
    <source>
        <dbReference type="Proteomes" id="UP001430374"/>
    </source>
</evidence>
<dbReference type="RefSeq" id="WP_235131402.1">
    <property type="nucleotide sequence ID" value="NZ_JACSGT010000001.1"/>
</dbReference>
<evidence type="ECO:0000313" key="1">
    <source>
        <dbReference type="EMBL" id="MCF2219870.1"/>
    </source>
</evidence>
<comment type="caution">
    <text evidence="1">The sequence shown here is derived from an EMBL/GenBank/DDBJ whole genome shotgun (WGS) entry which is preliminary data.</text>
</comment>
<dbReference type="EMBL" id="JACSGT010000001">
    <property type="protein sequence ID" value="MCF2219870.1"/>
    <property type="molecule type" value="Genomic_DNA"/>
</dbReference>